<dbReference type="FunFam" id="1.10.110.10:FF:000001">
    <property type="entry name" value="Bifunctional inhibitor/lipid-transfer protein/seed storage 2S albumin superfamily protein"/>
    <property type="match status" value="1"/>
</dbReference>
<keyword evidence="5" id="KW-1015">Disulfide bond</keyword>
<keyword evidence="3" id="KW-0472">Membrane</keyword>
<evidence type="ECO:0000256" key="5">
    <source>
        <dbReference type="ARBA" id="ARBA00023157"/>
    </source>
</evidence>
<name>A0A9E7F1E3_9LILI</name>
<evidence type="ECO:0000256" key="7">
    <source>
        <dbReference type="ARBA" id="ARBA00023288"/>
    </source>
</evidence>
<keyword evidence="7" id="KW-0449">Lipoprotein</keyword>
<evidence type="ECO:0000259" key="8">
    <source>
        <dbReference type="SMART" id="SM00499"/>
    </source>
</evidence>
<dbReference type="EMBL" id="CP097504">
    <property type="protein sequence ID" value="URD87744.1"/>
    <property type="molecule type" value="Genomic_DNA"/>
</dbReference>
<evidence type="ECO:0000256" key="1">
    <source>
        <dbReference type="ARBA" id="ARBA00004609"/>
    </source>
</evidence>
<dbReference type="Pfam" id="PF14368">
    <property type="entry name" value="LTP_2"/>
    <property type="match status" value="1"/>
</dbReference>
<keyword evidence="6" id="KW-0325">Glycoprotein</keyword>
<accession>A0A9E7F1E3</accession>
<evidence type="ECO:0000256" key="6">
    <source>
        <dbReference type="ARBA" id="ARBA00023180"/>
    </source>
</evidence>
<evidence type="ECO:0000256" key="3">
    <source>
        <dbReference type="ARBA" id="ARBA00022622"/>
    </source>
</evidence>
<organism evidence="9 10">
    <name type="scientific">Musa troglodytarum</name>
    <name type="common">fe'i banana</name>
    <dbReference type="NCBI Taxonomy" id="320322"/>
    <lineage>
        <taxon>Eukaryota</taxon>
        <taxon>Viridiplantae</taxon>
        <taxon>Streptophyta</taxon>
        <taxon>Embryophyta</taxon>
        <taxon>Tracheophyta</taxon>
        <taxon>Spermatophyta</taxon>
        <taxon>Magnoliopsida</taxon>
        <taxon>Liliopsida</taxon>
        <taxon>Zingiberales</taxon>
        <taxon>Musaceae</taxon>
        <taxon>Musa</taxon>
    </lineage>
</organism>
<keyword evidence="3" id="KW-0336">GPI-anchor</keyword>
<evidence type="ECO:0000313" key="10">
    <source>
        <dbReference type="Proteomes" id="UP001055439"/>
    </source>
</evidence>
<keyword evidence="10" id="KW-1185">Reference proteome</keyword>
<evidence type="ECO:0000256" key="4">
    <source>
        <dbReference type="ARBA" id="ARBA00022729"/>
    </source>
</evidence>
<dbReference type="GO" id="GO:0098552">
    <property type="term" value="C:side of membrane"/>
    <property type="evidence" value="ECO:0007669"/>
    <property type="project" value="UniProtKB-KW"/>
</dbReference>
<dbReference type="AlphaFoldDB" id="A0A9E7F1E3"/>
<dbReference type="CDD" id="cd00010">
    <property type="entry name" value="AAI_LTSS"/>
    <property type="match status" value="1"/>
</dbReference>
<reference evidence="9" key="1">
    <citation type="submission" date="2022-05" db="EMBL/GenBank/DDBJ databases">
        <title>The Musa troglodytarum L. genome provides insights into the mechanism of non-climacteric behaviour and enrichment of carotenoids.</title>
        <authorList>
            <person name="Wang J."/>
        </authorList>
    </citation>
    <scope>NUCLEOTIDE SEQUENCE</scope>
    <source>
        <tissue evidence="9">Leaf</tissue>
    </source>
</reference>
<evidence type="ECO:0000256" key="2">
    <source>
        <dbReference type="ARBA" id="ARBA00009748"/>
    </source>
</evidence>
<comment type="similarity">
    <text evidence="2">Belongs to the plant LTP family.</text>
</comment>
<dbReference type="SUPFAM" id="SSF47699">
    <property type="entry name" value="Bifunctional inhibitor/lipid-transfer protein/seed storage 2S albumin"/>
    <property type="match status" value="1"/>
</dbReference>
<comment type="subcellular location">
    <subcellularLocation>
        <location evidence="1">Cell membrane</location>
        <topology evidence="1">Lipid-anchor</topology>
        <topology evidence="1">GPI-anchor</topology>
    </subcellularLocation>
</comment>
<dbReference type="SMART" id="SM00499">
    <property type="entry name" value="AAI"/>
    <property type="match status" value="1"/>
</dbReference>
<sequence>MEIQYSSWLTWSRPEGCQPVMSATSFFVEATMNTGRIGHPFGGQPRHSNCHMNRSSLARLATSTTAAPEMEMTTTTTAFATALIAAAALSGPASAQPGCTSVIMSLSPCMSFIRERGVGPPAAPSAACCTQLGSAVRSQPTCLCAVLNGDAASFGLAINKTQALALPGACKVNTPPLSQCSSRCQRRTGGLSCCTAGRDDPIDTVGSRQPSVGDPVDDARAKRRFRQRITDDSLFGQQELRIEPFSDSSALLPLEYVGMESMIEISMGGVEGFVRE</sequence>
<dbReference type="PANTHER" id="PTHR33044">
    <property type="entry name" value="BIFUNCTIONAL INHIBITOR/LIPID-TRANSFER PROTEIN/SEED STORAGE 2S ALBUMIN SUPERFAMILY PROTEIN-RELATED"/>
    <property type="match status" value="1"/>
</dbReference>
<dbReference type="GO" id="GO:0005886">
    <property type="term" value="C:plasma membrane"/>
    <property type="evidence" value="ECO:0007669"/>
    <property type="project" value="UniProtKB-SubCell"/>
</dbReference>
<gene>
    <name evidence="9" type="ORF">MUK42_27709</name>
</gene>
<dbReference type="InterPro" id="IPR036312">
    <property type="entry name" value="Bifun_inhib/LTP/seed_sf"/>
</dbReference>
<dbReference type="Proteomes" id="UP001055439">
    <property type="component" value="Chromosome 2"/>
</dbReference>
<dbReference type="Gene3D" id="1.10.110.10">
    <property type="entry name" value="Plant lipid-transfer and hydrophobic proteins"/>
    <property type="match status" value="1"/>
</dbReference>
<keyword evidence="4" id="KW-0732">Signal</keyword>
<dbReference type="InterPro" id="IPR016140">
    <property type="entry name" value="Bifunc_inhib/LTP/seed_store"/>
</dbReference>
<evidence type="ECO:0000313" key="9">
    <source>
        <dbReference type="EMBL" id="URD87744.1"/>
    </source>
</evidence>
<dbReference type="OrthoDB" id="911994at2759"/>
<proteinExistence type="inferred from homology"/>
<protein>
    <submittedName>
        <fullName evidence="9">Protease inhibitor seed storage LTP family protein</fullName>
    </submittedName>
</protein>
<feature type="domain" description="Bifunctional inhibitor/plant lipid transfer protein/seed storage helical" evidence="8">
    <location>
        <begin position="99"/>
        <end position="180"/>
    </location>
</feature>
<dbReference type="InterPro" id="IPR043325">
    <property type="entry name" value="LTSS"/>
</dbReference>